<evidence type="ECO:0008006" key="3">
    <source>
        <dbReference type="Google" id="ProtNLM"/>
    </source>
</evidence>
<proteinExistence type="predicted"/>
<keyword evidence="2" id="KW-1185">Reference proteome</keyword>
<reference evidence="1 2" key="1">
    <citation type="submission" date="2018-05" db="EMBL/GenBank/DDBJ databases">
        <title>Genomic Encyclopedia of Archaeal and Bacterial Type Strains, Phase II (KMG-II): from individual species to whole genera.</title>
        <authorList>
            <person name="Goeker M."/>
        </authorList>
    </citation>
    <scope>NUCLEOTIDE SEQUENCE [LARGE SCALE GENOMIC DNA]</scope>
    <source>
        <strain evidence="1 2">DSM 22214</strain>
    </source>
</reference>
<dbReference type="OrthoDB" id="962411at2"/>
<dbReference type="EMBL" id="QGGO01000030">
    <property type="protein sequence ID" value="PWK18429.1"/>
    <property type="molecule type" value="Genomic_DNA"/>
</dbReference>
<dbReference type="RefSeq" id="WP_109744790.1">
    <property type="nucleotide sequence ID" value="NZ_QGGO01000030.1"/>
</dbReference>
<dbReference type="AlphaFoldDB" id="A0A316DMG5"/>
<evidence type="ECO:0000313" key="2">
    <source>
        <dbReference type="Proteomes" id="UP000245489"/>
    </source>
</evidence>
<protein>
    <recommendedName>
        <fullName evidence="3">DUF3471 domain-containing protein</fullName>
    </recommendedName>
</protein>
<sequence length="123" mass="13805">MKKVFFIVFVKLFVITTCTKASNEQNVVSNHNITLSDSTEFKDYLGSYKMDENPFAEKMKIVFKDGNIFGQVAGYPALKLTRKKDDEFEESNFGAVIIFSRVNGIVSGVKVSVQGQDLFGTKE</sequence>
<dbReference type="Proteomes" id="UP000245489">
    <property type="component" value="Unassembled WGS sequence"/>
</dbReference>
<evidence type="ECO:0000313" key="1">
    <source>
        <dbReference type="EMBL" id="PWK18429.1"/>
    </source>
</evidence>
<accession>A0A316DMG5</accession>
<name>A0A316DMG5_9BACT</name>
<gene>
    <name evidence="1" type="ORF">LV89_04128</name>
</gene>
<organism evidence="1 2">
    <name type="scientific">Arcicella aurantiaca</name>
    <dbReference type="NCBI Taxonomy" id="591202"/>
    <lineage>
        <taxon>Bacteria</taxon>
        <taxon>Pseudomonadati</taxon>
        <taxon>Bacteroidota</taxon>
        <taxon>Cytophagia</taxon>
        <taxon>Cytophagales</taxon>
        <taxon>Flectobacillaceae</taxon>
        <taxon>Arcicella</taxon>
    </lineage>
</organism>
<comment type="caution">
    <text evidence="1">The sequence shown here is derived from an EMBL/GenBank/DDBJ whole genome shotgun (WGS) entry which is preliminary data.</text>
</comment>